<dbReference type="Proteomes" id="UP000828251">
    <property type="component" value="Unassembled WGS sequence"/>
</dbReference>
<keyword evidence="2" id="KW-1185">Reference proteome</keyword>
<protein>
    <submittedName>
        <fullName evidence="1">Uncharacterized protein</fullName>
    </submittedName>
</protein>
<sequence length="81" mass="8479">MSQGTKESASVTIACHKKEMAMMASNSHAEGSSRGVPTENGLVAPALRFRQCKVSAIRDFSLGCSRVAAPITGPSEQAIID</sequence>
<reference evidence="1 2" key="1">
    <citation type="journal article" date="2021" name="Plant Biotechnol. J.">
        <title>Multi-omics assisted identification of the key and species-specific regulatory components of drought-tolerant mechanisms in Gossypium stocksii.</title>
        <authorList>
            <person name="Yu D."/>
            <person name="Ke L."/>
            <person name="Zhang D."/>
            <person name="Wu Y."/>
            <person name="Sun Y."/>
            <person name="Mei J."/>
            <person name="Sun J."/>
            <person name="Sun Y."/>
        </authorList>
    </citation>
    <scope>NUCLEOTIDE SEQUENCE [LARGE SCALE GENOMIC DNA]</scope>
    <source>
        <strain evidence="2">cv. E1</strain>
        <tissue evidence="1">Leaf</tissue>
    </source>
</reference>
<organism evidence="1 2">
    <name type="scientific">Gossypium stocksii</name>
    <dbReference type="NCBI Taxonomy" id="47602"/>
    <lineage>
        <taxon>Eukaryota</taxon>
        <taxon>Viridiplantae</taxon>
        <taxon>Streptophyta</taxon>
        <taxon>Embryophyta</taxon>
        <taxon>Tracheophyta</taxon>
        <taxon>Spermatophyta</taxon>
        <taxon>Magnoliopsida</taxon>
        <taxon>eudicotyledons</taxon>
        <taxon>Gunneridae</taxon>
        <taxon>Pentapetalae</taxon>
        <taxon>rosids</taxon>
        <taxon>malvids</taxon>
        <taxon>Malvales</taxon>
        <taxon>Malvaceae</taxon>
        <taxon>Malvoideae</taxon>
        <taxon>Gossypium</taxon>
    </lineage>
</organism>
<gene>
    <name evidence="1" type="ORF">J1N35_019034</name>
</gene>
<dbReference type="EMBL" id="JAIQCV010000006">
    <property type="protein sequence ID" value="KAH1091777.1"/>
    <property type="molecule type" value="Genomic_DNA"/>
</dbReference>
<accession>A0A9D4A5I1</accession>
<dbReference type="AlphaFoldDB" id="A0A9D4A5I1"/>
<proteinExistence type="predicted"/>
<evidence type="ECO:0000313" key="1">
    <source>
        <dbReference type="EMBL" id="KAH1091777.1"/>
    </source>
</evidence>
<evidence type="ECO:0000313" key="2">
    <source>
        <dbReference type="Proteomes" id="UP000828251"/>
    </source>
</evidence>
<name>A0A9D4A5I1_9ROSI</name>
<comment type="caution">
    <text evidence="1">The sequence shown here is derived from an EMBL/GenBank/DDBJ whole genome shotgun (WGS) entry which is preliminary data.</text>
</comment>